<dbReference type="GO" id="GO:0000172">
    <property type="term" value="C:ribonuclease MRP complex"/>
    <property type="evidence" value="ECO:0007669"/>
    <property type="project" value="TreeGrafter"/>
</dbReference>
<dbReference type="EMBL" id="PDNA01000021">
    <property type="protein sequence ID" value="PGH23652.1"/>
    <property type="molecule type" value="Genomic_DNA"/>
</dbReference>
<proteinExistence type="predicted"/>
<gene>
    <name evidence="2" type="ORF">AJ80_02258</name>
</gene>
<protein>
    <submittedName>
        <fullName evidence="2">Uncharacterized protein</fullName>
    </submittedName>
</protein>
<dbReference type="GO" id="GO:0034965">
    <property type="term" value="P:intronic box C/D snoRNA processing"/>
    <property type="evidence" value="ECO:0007669"/>
    <property type="project" value="TreeGrafter"/>
</dbReference>
<dbReference type="PANTHER" id="PTHR28272">
    <property type="entry name" value="RIBONUCLEASES P/MRP PROTEIN SUBUNIT POP3"/>
    <property type="match status" value="1"/>
</dbReference>
<dbReference type="AlphaFoldDB" id="A0A2B7YS12"/>
<name>A0A2B7YS12_POLH7</name>
<dbReference type="GO" id="GO:0008033">
    <property type="term" value="P:tRNA processing"/>
    <property type="evidence" value="ECO:0007669"/>
    <property type="project" value="InterPro"/>
</dbReference>
<organism evidence="2 3">
    <name type="scientific">Polytolypa hystricis (strain UAMH7299)</name>
    <dbReference type="NCBI Taxonomy" id="1447883"/>
    <lineage>
        <taxon>Eukaryota</taxon>
        <taxon>Fungi</taxon>
        <taxon>Dikarya</taxon>
        <taxon>Ascomycota</taxon>
        <taxon>Pezizomycotina</taxon>
        <taxon>Eurotiomycetes</taxon>
        <taxon>Eurotiomycetidae</taxon>
        <taxon>Onygenales</taxon>
        <taxon>Onygenales incertae sedis</taxon>
        <taxon>Polytolypa</taxon>
    </lineage>
</organism>
<evidence type="ECO:0000313" key="2">
    <source>
        <dbReference type="EMBL" id="PGH23652.1"/>
    </source>
</evidence>
<dbReference type="GO" id="GO:0005829">
    <property type="term" value="C:cytosol"/>
    <property type="evidence" value="ECO:0007669"/>
    <property type="project" value="TreeGrafter"/>
</dbReference>
<feature type="compositionally biased region" description="Basic residues" evidence="1">
    <location>
        <begin position="41"/>
        <end position="55"/>
    </location>
</feature>
<comment type="caution">
    <text evidence="2">The sequence shown here is derived from an EMBL/GenBank/DDBJ whole genome shotgun (WGS) entry which is preliminary data.</text>
</comment>
<dbReference type="GO" id="GO:0000171">
    <property type="term" value="F:ribonuclease MRP activity"/>
    <property type="evidence" value="ECO:0007669"/>
    <property type="project" value="TreeGrafter"/>
</dbReference>
<dbReference type="PANTHER" id="PTHR28272:SF1">
    <property type="entry name" value="RIBONUCLEASES P_MRP PROTEIN SUBUNIT POP3"/>
    <property type="match status" value="1"/>
</dbReference>
<evidence type="ECO:0000256" key="1">
    <source>
        <dbReference type="SAM" id="MobiDB-lite"/>
    </source>
</evidence>
<dbReference type="Proteomes" id="UP000224634">
    <property type="component" value="Unassembled WGS sequence"/>
</dbReference>
<dbReference type="STRING" id="1447883.A0A2B7YS12"/>
<dbReference type="GO" id="GO:0006364">
    <property type="term" value="P:rRNA processing"/>
    <property type="evidence" value="ECO:0007669"/>
    <property type="project" value="InterPro"/>
</dbReference>
<feature type="region of interest" description="Disordered" evidence="1">
    <location>
        <begin position="35"/>
        <end position="121"/>
    </location>
</feature>
<dbReference type="InterPro" id="IPR013241">
    <property type="entry name" value="RNase_P_Pop3"/>
</dbReference>
<dbReference type="GO" id="GO:0005655">
    <property type="term" value="C:nucleolar ribonuclease P complex"/>
    <property type="evidence" value="ECO:0007669"/>
    <property type="project" value="TreeGrafter"/>
</dbReference>
<feature type="compositionally biased region" description="Polar residues" evidence="1">
    <location>
        <begin position="58"/>
        <end position="74"/>
    </location>
</feature>
<evidence type="ECO:0000313" key="3">
    <source>
        <dbReference type="Proteomes" id="UP000224634"/>
    </source>
</evidence>
<dbReference type="GO" id="GO:0004526">
    <property type="term" value="F:ribonuclease P activity"/>
    <property type="evidence" value="ECO:0007669"/>
    <property type="project" value="TreeGrafter"/>
</dbReference>
<reference evidence="2 3" key="1">
    <citation type="submission" date="2017-10" db="EMBL/GenBank/DDBJ databases">
        <title>Comparative genomics in systemic dimorphic fungi from Ajellomycetaceae.</title>
        <authorList>
            <person name="Munoz J.F."/>
            <person name="Mcewen J.G."/>
            <person name="Clay O.K."/>
            <person name="Cuomo C.A."/>
        </authorList>
    </citation>
    <scope>NUCLEOTIDE SEQUENCE [LARGE SCALE GENOMIC DNA]</scope>
    <source>
        <strain evidence="2 3">UAMH7299</strain>
    </source>
</reference>
<keyword evidence="3" id="KW-1185">Reference proteome</keyword>
<dbReference type="OrthoDB" id="20109at2759"/>
<sequence length="220" mass="23853">MTSMLQRPEISEEKQSIILDLLCRLLAPVGEWRADEISPSRGRRQKKLARRKAAKLRTTSSAQEQEDSNASAKQKSPRPPPPEIFPYLTLGAKSTTAHLDDSRSPPPSPQHTENPTPSRGDESRTLVVVFVCRATLPVSLYAHFPLLAKNASAGRPAGAEVRVVPVPKAAEARLAKAAYLPRLGIVGVCECRQAAPLIEYVREHVPLPKGIIAYGKGSGA</sequence>
<accession>A0A2B7YS12</accession>